<reference evidence="16" key="1">
    <citation type="submission" date="2016-03" db="EMBL/GenBank/DDBJ databases">
        <title>Draft genome sequence of Paenibacillus glacialis DSM 22343.</title>
        <authorList>
            <person name="Shin S.-K."/>
            <person name="Yi H."/>
        </authorList>
    </citation>
    <scope>NUCLEOTIDE SEQUENCE [LARGE SCALE GENOMIC DNA]</scope>
    <source>
        <strain evidence="16">NBRC 105008</strain>
    </source>
</reference>
<dbReference type="PROSITE" id="PS51898">
    <property type="entry name" value="TYR_RECOMBINASE"/>
    <property type="match status" value="1"/>
</dbReference>
<evidence type="ECO:0000256" key="3">
    <source>
        <dbReference type="ARBA" id="ARBA00022490"/>
    </source>
</evidence>
<evidence type="ECO:0000256" key="4">
    <source>
        <dbReference type="ARBA" id="ARBA00022618"/>
    </source>
</evidence>
<dbReference type="InterPro" id="IPR044068">
    <property type="entry name" value="CB"/>
</dbReference>
<dbReference type="PANTHER" id="PTHR30349">
    <property type="entry name" value="PHAGE INTEGRASE-RELATED"/>
    <property type="match status" value="1"/>
</dbReference>
<protein>
    <recommendedName>
        <fullName evidence="10">Tyrosine recombinase XerC</fullName>
    </recommendedName>
</protein>
<dbReference type="GO" id="GO:0009037">
    <property type="term" value="F:tyrosine-based site-specific recombinase activity"/>
    <property type="evidence" value="ECO:0007669"/>
    <property type="project" value="UniProtKB-UniRule"/>
</dbReference>
<dbReference type="OrthoDB" id="9801717at2"/>
<evidence type="ECO:0000256" key="1">
    <source>
        <dbReference type="ARBA" id="ARBA00004496"/>
    </source>
</evidence>
<dbReference type="NCBIfam" id="NF040815">
    <property type="entry name" value="recomb_XerA_Arch"/>
    <property type="match status" value="1"/>
</dbReference>
<dbReference type="Pfam" id="PF00589">
    <property type="entry name" value="Phage_integrase"/>
    <property type="match status" value="1"/>
</dbReference>
<dbReference type="Gene3D" id="1.10.150.130">
    <property type="match status" value="1"/>
</dbReference>
<evidence type="ECO:0000256" key="2">
    <source>
        <dbReference type="ARBA" id="ARBA00010450"/>
    </source>
</evidence>
<dbReference type="Pfam" id="PF02899">
    <property type="entry name" value="Phage_int_SAM_1"/>
    <property type="match status" value="1"/>
</dbReference>
<dbReference type="GO" id="GO:0006313">
    <property type="term" value="P:DNA transposition"/>
    <property type="evidence" value="ECO:0007669"/>
    <property type="project" value="UniProtKB-UniRule"/>
</dbReference>
<proteinExistence type="inferred from homology"/>
<dbReference type="InterPro" id="IPR010998">
    <property type="entry name" value="Integrase_recombinase_N"/>
</dbReference>
<comment type="caution">
    <text evidence="14">The sequence shown here is derived from an EMBL/GenBank/DDBJ whole genome shotgun (WGS) entry which is preliminary data.</text>
</comment>
<dbReference type="GO" id="GO:0051301">
    <property type="term" value="P:cell division"/>
    <property type="evidence" value="ECO:0007669"/>
    <property type="project" value="UniProtKB-KW"/>
</dbReference>
<dbReference type="InterPro" id="IPR013762">
    <property type="entry name" value="Integrase-like_cat_sf"/>
</dbReference>
<feature type="active site" evidence="10">
    <location>
        <position position="172"/>
    </location>
</feature>
<feature type="active site" evidence="10">
    <location>
        <position position="148"/>
    </location>
</feature>
<dbReference type="InterPro" id="IPR011932">
    <property type="entry name" value="Recomb_XerD"/>
</dbReference>
<dbReference type="CDD" id="cd00798">
    <property type="entry name" value="INT_XerDC_C"/>
    <property type="match status" value="1"/>
</dbReference>
<feature type="active site" evidence="10">
    <location>
        <position position="247"/>
    </location>
</feature>
<keyword evidence="9 10" id="KW-0131">Cell cycle</keyword>
<keyword evidence="17" id="KW-1185">Reference proteome</keyword>
<dbReference type="InterPro" id="IPR002104">
    <property type="entry name" value="Integrase_catalytic"/>
</dbReference>
<gene>
    <name evidence="13" type="primary">xerD</name>
    <name evidence="10" type="synonym">xerC</name>
    <name evidence="14" type="ORF">FBGL_01145</name>
    <name evidence="13" type="ORF">FGL01_01580</name>
    <name evidence="15" type="ORF">SAMN05192550_1581</name>
</gene>
<comment type="function">
    <text evidence="10">Site-specific tyrosine recombinase, which acts by catalyzing the cutting and rejoining of the recombining DNA molecules. The XerC-XerD complex is essential to convert dimers of the bacterial chromosome into monomers to permit their segregation at cell division. It also contributes to the segregational stability of plasmids.</text>
</comment>
<dbReference type="Proteomes" id="UP000182367">
    <property type="component" value="Unassembled WGS sequence"/>
</dbReference>
<dbReference type="PANTHER" id="PTHR30349:SF81">
    <property type="entry name" value="TYROSINE RECOMBINASE XERC"/>
    <property type="match status" value="1"/>
</dbReference>
<keyword evidence="8 10" id="KW-0233">DNA recombination</keyword>
<comment type="subunit">
    <text evidence="10">Forms a cyclic heterotetrameric complex composed of two molecules of XerC and two molecules of XerD.</text>
</comment>
<reference evidence="13 18" key="4">
    <citation type="submission" date="2019-07" db="EMBL/GenBank/DDBJ databases">
        <title>Whole genome shotgun sequence of Flavobacterium glycines NBRC 105008.</title>
        <authorList>
            <person name="Hosoyama A."/>
            <person name="Uohara A."/>
            <person name="Ohji S."/>
            <person name="Ichikawa N."/>
        </authorList>
    </citation>
    <scope>NUCLEOTIDE SEQUENCE [LARGE SCALE GENOMIC DNA]</scope>
    <source>
        <strain evidence="13 18">NBRC 105008</strain>
    </source>
</reference>
<evidence type="ECO:0000313" key="18">
    <source>
        <dbReference type="Proteomes" id="UP000321579"/>
    </source>
</evidence>
<evidence type="ECO:0000256" key="6">
    <source>
        <dbReference type="ARBA" id="ARBA00022908"/>
    </source>
</evidence>
<evidence type="ECO:0000256" key="10">
    <source>
        <dbReference type="HAMAP-Rule" id="MF_01808"/>
    </source>
</evidence>
<evidence type="ECO:0000256" key="7">
    <source>
        <dbReference type="ARBA" id="ARBA00023125"/>
    </source>
</evidence>
<dbReference type="InterPro" id="IPR011010">
    <property type="entry name" value="DNA_brk_join_enz"/>
</dbReference>
<dbReference type="EMBL" id="LVEO01000002">
    <property type="protein sequence ID" value="OCB74604.1"/>
    <property type="molecule type" value="Genomic_DNA"/>
</dbReference>
<evidence type="ECO:0000259" key="11">
    <source>
        <dbReference type="PROSITE" id="PS51898"/>
    </source>
</evidence>
<dbReference type="GO" id="GO:0003677">
    <property type="term" value="F:DNA binding"/>
    <property type="evidence" value="ECO:0007669"/>
    <property type="project" value="UniProtKB-UniRule"/>
</dbReference>
<keyword evidence="5 10" id="KW-0159">Chromosome partition</keyword>
<name>A0A1B9DY39_9FLAO</name>
<dbReference type="HAMAP" id="MF_01808">
    <property type="entry name" value="Recomb_XerC_XerD"/>
    <property type="match status" value="1"/>
</dbReference>
<dbReference type="InterPro" id="IPR004107">
    <property type="entry name" value="Integrase_SAM-like_N"/>
</dbReference>
<dbReference type="Gene3D" id="1.10.443.10">
    <property type="entry name" value="Intergrase catalytic core"/>
    <property type="match status" value="1"/>
</dbReference>
<keyword evidence="3 10" id="KW-0963">Cytoplasm</keyword>
<dbReference type="InterPro" id="IPR023009">
    <property type="entry name" value="Tyrosine_recombinase_XerC/XerD"/>
</dbReference>
<dbReference type="AlphaFoldDB" id="A0A1B9DY39"/>
<feature type="active site" description="O-(3'-phospho-DNA)-tyrosine intermediate" evidence="10">
    <location>
        <position position="279"/>
    </location>
</feature>
<comment type="similarity">
    <text evidence="10">Belongs to the 'phage' integrase family. XerC subfamily.</text>
</comment>
<evidence type="ECO:0000313" key="13">
    <source>
        <dbReference type="EMBL" id="GEL09419.1"/>
    </source>
</evidence>
<feature type="active site" evidence="10">
    <location>
        <position position="244"/>
    </location>
</feature>
<keyword evidence="4 10" id="KW-0132">Cell division</keyword>
<dbReference type="Proteomes" id="UP000093226">
    <property type="component" value="Unassembled WGS sequence"/>
</dbReference>
<dbReference type="PROSITE" id="PS51900">
    <property type="entry name" value="CB"/>
    <property type="match status" value="1"/>
</dbReference>
<comment type="similarity">
    <text evidence="2">Belongs to the 'phage' integrase family. XerD subfamily.</text>
</comment>
<feature type="domain" description="Tyr recombinase" evidence="11">
    <location>
        <begin position="108"/>
        <end position="292"/>
    </location>
</feature>
<dbReference type="NCBIfam" id="TIGR02225">
    <property type="entry name" value="recomb_XerD"/>
    <property type="match status" value="1"/>
</dbReference>
<feature type="active site" evidence="10">
    <location>
        <position position="270"/>
    </location>
</feature>
<dbReference type="InterPro" id="IPR050090">
    <property type="entry name" value="Tyrosine_recombinase_XerCD"/>
</dbReference>
<dbReference type="EMBL" id="FNEO01000001">
    <property type="protein sequence ID" value="SDJ07439.1"/>
    <property type="molecule type" value="Genomic_DNA"/>
</dbReference>
<evidence type="ECO:0000259" key="12">
    <source>
        <dbReference type="PROSITE" id="PS51900"/>
    </source>
</evidence>
<reference evidence="15 17" key="3">
    <citation type="submission" date="2016-10" db="EMBL/GenBank/DDBJ databases">
        <authorList>
            <person name="Varghese N."/>
            <person name="Submissions S."/>
        </authorList>
    </citation>
    <scope>NUCLEOTIDE SEQUENCE [LARGE SCALE GENOMIC DNA]</scope>
    <source>
        <strain evidence="15 17">Gm-149</strain>
    </source>
</reference>
<dbReference type="RefSeq" id="WP_066324044.1">
    <property type="nucleotide sequence ID" value="NZ_BJVF01000001.1"/>
</dbReference>
<evidence type="ECO:0000256" key="5">
    <source>
        <dbReference type="ARBA" id="ARBA00022829"/>
    </source>
</evidence>
<keyword evidence="7 10" id="KW-0238">DNA-binding</keyword>
<feature type="domain" description="Core-binding (CB)" evidence="12">
    <location>
        <begin position="1"/>
        <end position="87"/>
    </location>
</feature>
<dbReference type="Proteomes" id="UP000321579">
    <property type="component" value="Unassembled WGS sequence"/>
</dbReference>
<comment type="subcellular location">
    <subcellularLocation>
        <location evidence="1 10">Cytoplasm</location>
    </subcellularLocation>
</comment>
<evidence type="ECO:0000313" key="16">
    <source>
        <dbReference type="Proteomes" id="UP000093226"/>
    </source>
</evidence>
<dbReference type="EMBL" id="BJVF01000001">
    <property type="protein sequence ID" value="GEL09419.1"/>
    <property type="molecule type" value="Genomic_DNA"/>
</dbReference>
<keyword evidence="6 10" id="KW-0229">DNA integration</keyword>
<reference evidence="14" key="2">
    <citation type="submission" date="2016-03" db="EMBL/GenBank/DDBJ databases">
        <authorList>
            <person name="Ploux O."/>
        </authorList>
    </citation>
    <scope>NUCLEOTIDE SEQUENCE</scope>
    <source>
        <strain evidence="14">NBRC 105008</strain>
    </source>
</reference>
<dbReference type="GO" id="GO:0007059">
    <property type="term" value="P:chromosome segregation"/>
    <property type="evidence" value="ECO:0007669"/>
    <property type="project" value="UniProtKB-UniRule"/>
</dbReference>
<sequence length="300" mass="34661">MNWEFYIKSYQSYLKIERGLSKNTIANYSFDIERLCLFLEQNKIEISPLKINEETIQQFVYAVSSQVNARSQARIISGLKSFFSYLIFEDYRGDNPMELIESPKTSRKLPDTLAVEEIDRLIAAIDLSSKEGERNRAMLETLYGCGLRVSELVSLKISDLFFDEGFIKITGKGDKERFVPIANLTKKYIQIYKDNVRPEVPVKKEFSDTLFLNRRGGQLTRAMVFTIINNLAAQIGLKKKISPHTFRHSFATHLLENGADLRSIQLMLGHESITTTEIYLHLDRKFLTEVLENCHPRKNM</sequence>
<dbReference type="STRING" id="551990.SAMN05192550_1581"/>
<accession>A0A1B9DY39</accession>
<dbReference type="SUPFAM" id="SSF56349">
    <property type="entry name" value="DNA breaking-rejoining enzymes"/>
    <property type="match status" value="1"/>
</dbReference>
<dbReference type="GO" id="GO:0005737">
    <property type="term" value="C:cytoplasm"/>
    <property type="evidence" value="ECO:0007669"/>
    <property type="project" value="UniProtKB-SubCell"/>
</dbReference>
<evidence type="ECO:0000256" key="9">
    <source>
        <dbReference type="ARBA" id="ARBA00023306"/>
    </source>
</evidence>
<evidence type="ECO:0000313" key="14">
    <source>
        <dbReference type="EMBL" id="OCB74604.1"/>
    </source>
</evidence>
<dbReference type="NCBIfam" id="NF001399">
    <property type="entry name" value="PRK00283.1"/>
    <property type="match status" value="1"/>
</dbReference>
<organism evidence="14 16">
    <name type="scientific">Flavobacterium glycines</name>
    <dbReference type="NCBI Taxonomy" id="551990"/>
    <lineage>
        <taxon>Bacteria</taxon>
        <taxon>Pseudomonadati</taxon>
        <taxon>Bacteroidota</taxon>
        <taxon>Flavobacteriia</taxon>
        <taxon>Flavobacteriales</taxon>
        <taxon>Flavobacteriaceae</taxon>
        <taxon>Flavobacterium</taxon>
    </lineage>
</organism>
<evidence type="ECO:0000313" key="15">
    <source>
        <dbReference type="EMBL" id="SDJ07439.1"/>
    </source>
</evidence>
<evidence type="ECO:0000313" key="17">
    <source>
        <dbReference type="Proteomes" id="UP000182367"/>
    </source>
</evidence>
<evidence type="ECO:0000256" key="8">
    <source>
        <dbReference type="ARBA" id="ARBA00023172"/>
    </source>
</evidence>